<gene>
    <name evidence="2" type="ORF">AVEN_190942_1</name>
</gene>
<proteinExistence type="predicted"/>
<feature type="domain" description="DDE-1" evidence="1">
    <location>
        <begin position="2"/>
        <end position="70"/>
    </location>
</feature>
<dbReference type="EMBL" id="BGPR01003513">
    <property type="protein sequence ID" value="GBM89115.1"/>
    <property type="molecule type" value="Genomic_DNA"/>
</dbReference>
<dbReference type="InterPro" id="IPR004875">
    <property type="entry name" value="DDE_SF_endonuclease_dom"/>
</dbReference>
<dbReference type="GO" id="GO:0003676">
    <property type="term" value="F:nucleic acid binding"/>
    <property type="evidence" value="ECO:0007669"/>
    <property type="project" value="InterPro"/>
</dbReference>
<reference evidence="2 3" key="1">
    <citation type="journal article" date="2019" name="Sci. Rep.">
        <title>Orb-weaving spider Araneus ventricosus genome elucidates the spidroin gene catalogue.</title>
        <authorList>
            <person name="Kono N."/>
            <person name="Nakamura H."/>
            <person name="Ohtoshi R."/>
            <person name="Moran D.A.P."/>
            <person name="Shinohara A."/>
            <person name="Yoshida Y."/>
            <person name="Fujiwara M."/>
            <person name="Mori M."/>
            <person name="Tomita M."/>
            <person name="Arakawa K."/>
        </authorList>
    </citation>
    <scope>NUCLEOTIDE SEQUENCE [LARGE SCALE GENOMIC DNA]</scope>
</reference>
<evidence type="ECO:0000313" key="3">
    <source>
        <dbReference type="Proteomes" id="UP000499080"/>
    </source>
</evidence>
<comment type="caution">
    <text evidence="2">The sequence shown here is derived from an EMBL/GenBank/DDBJ whole genome shotgun (WGS) entry which is preliminary data.</text>
</comment>
<dbReference type="Proteomes" id="UP000499080">
    <property type="component" value="Unassembled WGS sequence"/>
</dbReference>
<name>A0A4Y2JGU3_ARAVE</name>
<protein>
    <recommendedName>
        <fullName evidence="1">DDE-1 domain-containing protein</fullName>
    </recommendedName>
</protein>
<dbReference type="Pfam" id="PF03184">
    <property type="entry name" value="DDE_1"/>
    <property type="match status" value="1"/>
</dbReference>
<sequence>MTTKLQPLDHGINKWFKIECRRYVLQSIIARMDDIVNASELAKTIPVADVMEWSNSAWRYLDSDLVVKCFANFGMRNSAIEKQIFSFNETKTGDEIEGCRNFEDCTDRIRSEGPGV</sequence>
<evidence type="ECO:0000259" key="1">
    <source>
        <dbReference type="Pfam" id="PF03184"/>
    </source>
</evidence>
<organism evidence="2 3">
    <name type="scientific">Araneus ventricosus</name>
    <name type="common">Orbweaver spider</name>
    <name type="synonym">Epeira ventricosa</name>
    <dbReference type="NCBI Taxonomy" id="182803"/>
    <lineage>
        <taxon>Eukaryota</taxon>
        <taxon>Metazoa</taxon>
        <taxon>Ecdysozoa</taxon>
        <taxon>Arthropoda</taxon>
        <taxon>Chelicerata</taxon>
        <taxon>Arachnida</taxon>
        <taxon>Araneae</taxon>
        <taxon>Araneomorphae</taxon>
        <taxon>Entelegynae</taxon>
        <taxon>Araneoidea</taxon>
        <taxon>Araneidae</taxon>
        <taxon>Araneus</taxon>
    </lineage>
</organism>
<keyword evidence="3" id="KW-1185">Reference proteome</keyword>
<dbReference type="OrthoDB" id="8066856at2759"/>
<accession>A0A4Y2JGU3</accession>
<evidence type="ECO:0000313" key="2">
    <source>
        <dbReference type="EMBL" id="GBM89115.1"/>
    </source>
</evidence>
<dbReference type="AlphaFoldDB" id="A0A4Y2JGU3"/>